<dbReference type="PANTHER" id="PTHR33067:SF9">
    <property type="entry name" value="RNA-DIRECTED DNA POLYMERASE"/>
    <property type="match status" value="1"/>
</dbReference>
<proteinExistence type="predicted"/>
<feature type="region of interest" description="Disordered" evidence="1">
    <location>
        <begin position="19"/>
        <end position="51"/>
    </location>
</feature>
<dbReference type="Gene3D" id="2.40.70.10">
    <property type="entry name" value="Acid Proteases"/>
    <property type="match status" value="1"/>
</dbReference>
<dbReference type="GeneID" id="107474275"/>
<protein>
    <submittedName>
        <fullName evidence="3">Uncharacterized protein LOC107474275</fullName>
    </submittedName>
</protein>
<dbReference type="Proteomes" id="UP000515211">
    <property type="component" value="Chromosome 2"/>
</dbReference>
<dbReference type="AlphaFoldDB" id="A0A6P4CDV9"/>
<evidence type="ECO:0000313" key="2">
    <source>
        <dbReference type="Proteomes" id="UP000515211"/>
    </source>
</evidence>
<accession>A0A6P4CDV9</accession>
<dbReference type="RefSeq" id="XP_015949373.1">
    <property type="nucleotide sequence ID" value="XM_016093887.1"/>
</dbReference>
<organism evidence="2 3">
    <name type="scientific">Arachis duranensis</name>
    <name type="common">Wild peanut</name>
    <dbReference type="NCBI Taxonomy" id="130453"/>
    <lineage>
        <taxon>Eukaryota</taxon>
        <taxon>Viridiplantae</taxon>
        <taxon>Streptophyta</taxon>
        <taxon>Embryophyta</taxon>
        <taxon>Tracheophyta</taxon>
        <taxon>Spermatophyta</taxon>
        <taxon>Magnoliopsida</taxon>
        <taxon>eudicotyledons</taxon>
        <taxon>Gunneridae</taxon>
        <taxon>Pentapetalae</taxon>
        <taxon>rosids</taxon>
        <taxon>fabids</taxon>
        <taxon>Fabales</taxon>
        <taxon>Fabaceae</taxon>
        <taxon>Papilionoideae</taxon>
        <taxon>50 kb inversion clade</taxon>
        <taxon>dalbergioids sensu lato</taxon>
        <taxon>Dalbergieae</taxon>
        <taxon>Pterocarpus clade</taxon>
        <taxon>Arachis</taxon>
    </lineage>
</organism>
<reference evidence="3" key="2">
    <citation type="submission" date="2025-08" db="UniProtKB">
        <authorList>
            <consortium name="RefSeq"/>
        </authorList>
    </citation>
    <scope>IDENTIFICATION</scope>
    <source>
        <tissue evidence="3">Whole plant</tissue>
    </source>
</reference>
<reference evidence="2" key="1">
    <citation type="journal article" date="2016" name="Nat. Genet.">
        <title>The genome sequences of Arachis duranensis and Arachis ipaensis, the diploid ancestors of cultivated peanut.</title>
        <authorList>
            <person name="Bertioli D.J."/>
            <person name="Cannon S.B."/>
            <person name="Froenicke L."/>
            <person name="Huang G."/>
            <person name="Farmer A.D."/>
            <person name="Cannon E.K."/>
            <person name="Liu X."/>
            <person name="Gao D."/>
            <person name="Clevenger J."/>
            <person name="Dash S."/>
            <person name="Ren L."/>
            <person name="Moretzsohn M.C."/>
            <person name="Shirasawa K."/>
            <person name="Huang W."/>
            <person name="Vidigal B."/>
            <person name="Abernathy B."/>
            <person name="Chu Y."/>
            <person name="Niederhuth C.E."/>
            <person name="Umale P."/>
            <person name="Araujo A.C."/>
            <person name="Kozik A."/>
            <person name="Kim K.D."/>
            <person name="Burow M.D."/>
            <person name="Varshney R.K."/>
            <person name="Wang X."/>
            <person name="Zhang X."/>
            <person name="Barkley N."/>
            <person name="Guimaraes P.M."/>
            <person name="Isobe S."/>
            <person name="Guo B."/>
            <person name="Liao B."/>
            <person name="Stalker H.T."/>
            <person name="Schmitz R.J."/>
            <person name="Scheffler B.E."/>
            <person name="Leal-Bertioli S.C."/>
            <person name="Xun X."/>
            <person name="Jackson S.A."/>
            <person name="Michelmore R."/>
            <person name="Ozias-Akins P."/>
        </authorList>
    </citation>
    <scope>NUCLEOTIDE SEQUENCE [LARGE SCALE GENOMIC DNA]</scope>
    <source>
        <strain evidence="2">cv. V14167</strain>
    </source>
</reference>
<evidence type="ECO:0000313" key="3">
    <source>
        <dbReference type="RefSeq" id="XP_015949373.1"/>
    </source>
</evidence>
<name>A0A6P4CDV9_ARADU</name>
<dbReference type="InterPro" id="IPR021109">
    <property type="entry name" value="Peptidase_aspartic_dom_sf"/>
</dbReference>
<evidence type="ECO:0000256" key="1">
    <source>
        <dbReference type="SAM" id="MobiDB-lite"/>
    </source>
</evidence>
<dbReference type="KEGG" id="adu:107474275"/>
<feature type="compositionally biased region" description="Basic and acidic residues" evidence="1">
    <location>
        <begin position="27"/>
        <end position="45"/>
    </location>
</feature>
<sequence length="192" mass="22047">MANPRGECKAITLRSGKVVEEATQNQENHEEKAVEKPKNKKKEEAPSPSSAKPILKFYVPKASYPQRLRKDGKDGQFFRFLEIFKKLQINILFVEAVEQMPLYAKFLKELMTSKRNWGEKETIVLTEECSAIIQKKLPQKMKDLGSFQIPCIIGDITIEKALCDLGAIINLMSLNMMRRMRVEEAKPTRMTL</sequence>
<gene>
    <name evidence="3" type="primary">LOC107474275</name>
</gene>
<keyword evidence="2" id="KW-1185">Reference proteome</keyword>
<dbReference type="PANTHER" id="PTHR33067">
    <property type="entry name" value="RNA-DIRECTED DNA POLYMERASE-RELATED"/>
    <property type="match status" value="1"/>
</dbReference>